<dbReference type="EMBL" id="MU853342">
    <property type="protein sequence ID" value="KAK4112628.1"/>
    <property type="molecule type" value="Genomic_DNA"/>
</dbReference>
<sequence>MSFGVGLLDIVTVLKKCKDIYTAFNSEYESAPARVQELADTCRYLTNVYNDVRAVDGGAFPQELNQTFGRKLEECNDFLSKYRSLKNEYLAEQRSVSITDRMRDQWEKAWQTGRYAASGKTAKDLRDALELEINKLLLFIMTSMRNRVNNPMPLIASRDLVASPGYDPRWIEGFLGRLQTISYKCLLRHE</sequence>
<organism evidence="1 2">
    <name type="scientific">Canariomyces notabilis</name>
    <dbReference type="NCBI Taxonomy" id="2074819"/>
    <lineage>
        <taxon>Eukaryota</taxon>
        <taxon>Fungi</taxon>
        <taxon>Dikarya</taxon>
        <taxon>Ascomycota</taxon>
        <taxon>Pezizomycotina</taxon>
        <taxon>Sordariomycetes</taxon>
        <taxon>Sordariomycetidae</taxon>
        <taxon>Sordariales</taxon>
        <taxon>Chaetomiaceae</taxon>
        <taxon>Canariomyces</taxon>
    </lineage>
</organism>
<reference evidence="1" key="1">
    <citation type="journal article" date="2023" name="Mol. Phylogenet. Evol.">
        <title>Genome-scale phylogeny and comparative genomics of the fungal order Sordariales.</title>
        <authorList>
            <person name="Hensen N."/>
            <person name="Bonometti L."/>
            <person name="Westerberg I."/>
            <person name="Brannstrom I.O."/>
            <person name="Guillou S."/>
            <person name="Cros-Aarteil S."/>
            <person name="Calhoun S."/>
            <person name="Haridas S."/>
            <person name="Kuo A."/>
            <person name="Mondo S."/>
            <person name="Pangilinan J."/>
            <person name="Riley R."/>
            <person name="LaButti K."/>
            <person name="Andreopoulos B."/>
            <person name="Lipzen A."/>
            <person name="Chen C."/>
            <person name="Yan M."/>
            <person name="Daum C."/>
            <person name="Ng V."/>
            <person name="Clum A."/>
            <person name="Steindorff A."/>
            <person name="Ohm R.A."/>
            <person name="Martin F."/>
            <person name="Silar P."/>
            <person name="Natvig D.O."/>
            <person name="Lalanne C."/>
            <person name="Gautier V."/>
            <person name="Ament-Velasquez S.L."/>
            <person name="Kruys A."/>
            <person name="Hutchinson M.I."/>
            <person name="Powell A.J."/>
            <person name="Barry K."/>
            <person name="Miller A.N."/>
            <person name="Grigoriev I.V."/>
            <person name="Debuchy R."/>
            <person name="Gladieux P."/>
            <person name="Hiltunen Thoren M."/>
            <person name="Johannesson H."/>
        </authorList>
    </citation>
    <scope>NUCLEOTIDE SEQUENCE</scope>
    <source>
        <strain evidence="1">CBS 508.74</strain>
    </source>
</reference>
<dbReference type="RefSeq" id="XP_064670198.1">
    <property type="nucleotide sequence ID" value="XM_064808482.1"/>
</dbReference>
<evidence type="ECO:0008006" key="3">
    <source>
        <dbReference type="Google" id="ProtNLM"/>
    </source>
</evidence>
<evidence type="ECO:0000313" key="1">
    <source>
        <dbReference type="EMBL" id="KAK4112628.1"/>
    </source>
</evidence>
<keyword evidence="2" id="KW-1185">Reference proteome</keyword>
<comment type="caution">
    <text evidence="1">The sequence shown here is derived from an EMBL/GenBank/DDBJ whole genome shotgun (WGS) entry which is preliminary data.</text>
</comment>
<protein>
    <recommendedName>
        <fullName evidence="3">Fungal N-terminal domain-containing protein</fullName>
    </recommendedName>
</protein>
<reference evidence="1" key="2">
    <citation type="submission" date="2023-05" db="EMBL/GenBank/DDBJ databases">
        <authorList>
            <consortium name="Lawrence Berkeley National Laboratory"/>
            <person name="Steindorff A."/>
            <person name="Hensen N."/>
            <person name="Bonometti L."/>
            <person name="Westerberg I."/>
            <person name="Brannstrom I.O."/>
            <person name="Guillou S."/>
            <person name="Cros-Aarteil S."/>
            <person name="Calhoun S."/>
            <person name="Haridas S."/>
            <person name="Kuo A."/>
            <person name="Mondo S."/>
            <person name="Pangilinan J."/>
            <person name="Riley R."/>
            <person name="Labutti K."/>
            <person name="Andreopoulos B."/>
            <person name="Lipzen A."/>
            <person name="Chen C."/>
            <person name="Yanf M."/>
            <person name="Daum C."/>
            <person name="Ng V."/>
            <person name="Clum A."/>
            <person name="Ohm R."/>
            <person name="Martin F."/>
            <person name="Silar P."/>
            <person name="Natvig D."/>
            <person name="Lalanne C."/>
            <person name="Gautier V."/>
            <person name="Ament-Velasquez S.L."/>
            <person name="Kruys A."/>
            <person name="Hutchinson M.I."/>
            <person name="Powell A.J."/>
            <person name="Barry K."/>
            <person name="Miller A.N."/>
            <person name="Grigoriev I.V."/>
            <person name="Debuchy R."/>
            <person name="Gladieux P."/>
            <person name="Thoren M.H."/>
            <person name="Johannesson H."/>
        </authorList>
    </citation>
    <scope>NUCLEOTIDE SEQUENCE</scope>
    <source>
        <strain evidence="1">CBS 508.74</strain>
    </source>
</reference>
<dbReference type="Proteomes" id="UP001302812">
    <property type="component" value="Unassembled WGS sequence"/>
</dbReference>
<dbReference type="AlphaFoldDB" id="A0AAN6YSX0"/>
<name>A0AAN6YSX0_9PEZI</name>
<dbReference type="GeneID" id="89932605"/>
<accession>A0AAN6YSX0</accession>
<evidence type="ECO:0000313" key="2">
    <source>
        <dbReference type="Proteomes" id="UP001302812"/>
    </source>
</evidence>
<proteinExistence type="predicted"/>
<gene>
    <name evidence="1" type="ORF">N656DRAFT_103235</name>
</gene>